<dbReference type="FunFam" id="3.30.390.30:FF:000004">
    <property type="entry name" value="Thioredoxin reductase 1, cytoplasmic"/>
    <property type="match status" value="1"/>
</dbReference>
<evidence type="ECO:0000313" key="19">
    <source>
        <dbReference type="EMBL" id="EDV38557.2"/>
    </source>
</evidence>
<keyword evidence="8" id="KW-0809">Transit peptide</keyword>
<comment type="catalytic activity">
    <reaction evidence="13">
        <text>[thioredoxin]-dithiol + NADP(+) = [thioredoxin]-disulfide + NADPH + H(+)</text>
        <dbReference type="Rhea" id="RHEA:20345"/>
        <dbReference type="Rhea" id="RHEA-COMP:10698"/>
        <dbReference type="Rhea" id="RHEA-COMP:10700"/>
        <dbReference type="ChEBI" id="CHEBI:15378"/>
        <dbReference type="ChEBI" id="CHEBI:29950"/>
        <dbReference type="ChEBI" id="CHEBI:50058"/>
        <dbReference type="ChEBI" id="CHEBI:57783"/>
        <dbReference type="ChEBI" id="CHEBI:58349"/>
        <dbReference type="EC" id="1.8.1.9"/>
    </reaction>
</comment>
<comment type="subcellular location">
    <subcellularLocation>
        <location evidence="2">Mitochondrion</location>
    </subcellularLocation>
</comment>
<dbReference type="InterPro" id="IPR046952">
    <property type="entry name" value="GSHR/TRXR-like"/>
</dbReference>
<evidence type="ECO:0000256" key="6">
    <source>
        <dbReference type="ARBA" id="ARBA00022827"/>
    </source>
</evidence>
<evidence type="ECO:0000259" key="17">
    <source>
        <dbReference type="Pfam" id="PF02852"/>
    </source>
</evidence>
<evidence type="ECO:0000256" key="9">
    <source>
        <dbReference type="ARBA" id="ARBA00023002"/>
    </source>
</evidence>
<dbReference type="InterPro" id="IPR023753">
    <property type="entry name" value="FAD/NAD-binding_dom"/>
</dbReference>
<dbReference type="Gene3D" id="3.50.50.60">
    <property type="entry name" value="FAD/NAD(P)-binding domain"/>
    <property type="match status" value="2"/>
</dbReference>
<evidence type="ECO:0000256" key="7">
    <source>
        <dbReference type="ARBA" id="ARBA00022857"/>
    </source>
</evidence>
<dbReference type="eggNOG" id="KOG4716">
    <property type="taxonomic scope" value="Eukaryota"/>
</dbReference>
<proteinExistence type="inferred from homology"/>
<evidence type="ECO:0000256" key="12">
    <source>
        <dbReference type="ARBA" id="ARBA00023284"/>
    </source>
</evidence>
<dbReference type="PRINTS" id="PR00411">
    <property type="entry name" value="PNDRDTASEI"/>
</dbReference>
<evidence type="ECO:0000256" key="13">
    <source>
        <dbReference type="ARBA" id="ARBA00048132"/>
    </source>
</evidence>
<dbReference type="STRING" id="7217.B3MXU2"/>
<dbReference type="SUPFAM" id="SSF55424">
    <property type="entry name" value="FAD/NAD-linked reductases, dimerisation (C-terminal) domain"/>
    <property type="match status" value="1"/>
</dbReference>
<keyword evidence="12 15" id="KW-0676">Redox-active center</keyword>
<dbReference type="PROSITE" id="PS00076">
    <property type="entry name" value="PYRIDINE_REDOX_1"/>
    <property type="match status" value="1"/>
</dbReference>
<feature type="domain" description="FAD/NAD(P)-binding" evidence="18">
    <location>
        <begin position="107"/>
        <end position="439"/>
    </location>
</feature>
<evidence type="ECO:0000256" key="5">
    <source>
        <dbReference type="ARBA" id="ARBA00022630"/>
    </source>
</evidence>
<dbReference type="GO" id="GO:0006749">
    <property type="term" value="P:glutathione metabolic process"/>
    <property type="evidence" value="ECO:0007669"/>
    <property type="project" value="TreeGrafter"/>
</dbReference>
<dbReference type="InterPro" id="IPR012999">
    <property type="entry name" value="Pyr_OxRdtase_I_AS"/>
</dbReference>
<dbReference type="PANTHER" id="PTHR42737:SF7">
    <property type="entry name" value="THIOREDOXIN-DISULFIDE REDUCTASE"/>
    <property type="match status" value="1"/>
</dbReference>
<dbReference type="GO" id="GO:0042803">
    <property type="term" value="F:protein homodimerization activity"/>
    <property type="evidence" value="ECO:0007669"/>
    <property type="project" value="EnsemblMetazoa"/>
</dbReference>
<keyword evidence="7" id="KW-0521">NADP</keyword>
<protein>
    <recommendedName>
        <fullName evidence="4">thioredoxin-disulfide reductase (NADPH)</fullName>
        <ecNumber evidence="4">1.8.1.9</ecNumber>
    </recommendedName>
</protein>
<dbReference type="InterPro" id="IPR036188">
    <property type="entry name" value="FAD/NAD-bd_sf"/>
</dbReference>
<organism evidence="19 20">
    <name type="scientific">Drosophila ananassae</name>
    <name type="common">Fruit fly</name>
    <dbReference type="NCBI Taxonomy" id="7217"/>
    <lineage>
        <taxon>Eukaryota</taxon>
        <taxon>Metazoa</taxon>
        <taxon>Ecdysozoa</taxon>
        <taxon>Arthropoda</taxon>
        <taxon>Hexapoda</taxon>
        <taxon>Insecta</taxon>
        <taxon>Pterygota</taxon>
        <taxon>Neoptera</taxon>
        <taxon>Endopterygota</taxon>
        <taxon>Diptera</taxon>
        <taxon>Brachycera</taxon>
        <taxon>Muscomorpha</taxon>
        <taxon>Ephydroidea</taxon>
        <taxon>Drosophilidae</taxon>
        <taxon>Drosophila</taxon>
        <taxon>Sophophora</taxon>
    </lineage>
</organism>
<sequence length="588" mass="63565">MSLHLWNSRFSITVVRQCSTIFTSSSGILKLQHTAASSSNFGASSQTQRREMSNQPRGSRDSSGSGGQGGAGGAANVPGFQHPHCDRQAMYDQPVRKQRTKGGSYDYDLIVIGGGSAGLACAKEAVLNGARVACLDYVKPTPTLGTKWGVGGTCVNVGCIPKKLMHQASLLGEAVHEAASYGWNVDDKIKPDWGKLVQSVQNHIKSVNWVTRVDLRDKKVEYINGLGSFVDSHTLLAKLKSGERTITAQTFVIAVGGRPRYPDIPGAVEYGITSDDIFSLDHEPGKTLVVGAGYIGLECAGFLKGLGYEPTVMVRSIVLRGFDQQMAELVASSMEERGIPFLRKTVPLSVEKQEDGKLLVKFKNVETGEEAEDTFDTVLWAIGRKGLVDDLNLPNAGVNTQKDKIPVDSQEATNVANIYAVGDIIYGKPELTPVAILAGRLLARRLYGGATQRMDYADVATTVFTPLEYACVGLSEEDAVKQYGADEVEVFHGYYKPTEFFIPQKSVRYCYLKAVAERHGDQRVYGLHYIGPVAGEVIQGFAAALKSGLTINTLINTVGIHPTTAEEFTRLNITKRSGLDPTPATCCS</sequence>
<dbReference type="Gene3D" id="3.30.390.30">
    <property type="match status" value="1"/>
</dbReference>
<dbReference type="InterPro" id="IPR016156">
    <property type="entry name" value="FAD/NAD-linked_Rdtase_dimer_sf"/>
</dbReference>
<feature type="compositionally biased region" description="Polar residues" evidence="16">
    <location>
        <begin position="39"/>
        <end position="57"/>
    </location>
</feature>
<evidence type="ECO:0000313" key="20">
    <source>
        <dbReference type="Proteomes" id="UP000007801"/>
    </source>
</evidence>
<keyword evidence="11" id="KW-1015">Disulfide bond</keyword>
<dbReference type="GO" id="GO:0034599">
    <property type="term" value="P:cellular response to oxidative stress"/>
    <property type="evidence" value="ECO:0007669"/>
    <property type="project" value="TreeGrafter"/>
</dbReference>
<dbReference type="SUPFAM" id="SSF51905">
    <property type="entry name" value="FAD/NAD(P)-binding domain"/>
    <property type="match status" value="1"/>
</dbReference>
<feature type="compositionally biased region" description="Gly residues" evidence="16">
    <location>
        <begin position="64"/>
        <end position="73"/>
    </location>
</feature>
<dbReference type="InterPro" id="IPR004099">
    <property type="entry name" value="Pyr_nucl-diS_OxRdtase_dimer"/>
</dbReference>
<dbReference type="GO" id="GO:0050660">
    <property type="term" value="F:flavin adenine dinucleotide binding"/>
    <property type="evidence" value="ECO:0007669"/>
    <property type="project" value="InterPro"/>
</dbReference>
<dbReference type="AlphaFoldDB" id="B3MXU2"/>
<evidence type="ECO:0000256" key="8">
    <source>
        <dbReference type="ARBA" id="ARBA00022946"/>
    </source>
</evidence>
<keyword evidence="9 15" id="KW-0560">Oxidoreductase</keyword>
<dbReference type="HOGENOM" id="CLU_016755_2_4_1"/>
<dbReference type="EMBL" id="CH902630">
    <property type="protein sequence ID" value="EDV38557.2"/>
    <property type="molecule type" value="Genomic_DNA"/>
</dbReference>
<accession>B3MXU2</accession>
<evidence type="ECO:0000256" key="2">
    <source>
        <dbReference type="ARBA" id="ARBA00004173"/>
    </source>
</evidence>
<evidence type="ECO:0000256" key="16">
    <source>
        <dbReference type="SAM" id="MobiDB-lite"/>
    </source>
</evidence>
<evidence type="ECO:0000256" key="10">
    <source>
        <dbReference type="ARBA" id="ARBA00023128"/>
    </source>
</evidence>
<dbReference type="PRINTS" id="PR00368">
    <property type="entry name" value="FADPNR"/>
</dbReference>
<keyword evidence="10" id="KW-0496">Mitochondrion</keyword>
<dbReference type="KEGG" id="dan:6502133"/>
<keyword evidence="20" id="KW-1185">Reference proteome</keyword>
<dbReference type="PANTHER" id="PTHR42737">
    <property type="entry name" value="GLUTATHIONE REDUCTASE"/>
    <property type="match status" value="1"/>
</dbReference>
<evidence type="ECO:0000256" key="3">
    <source>
        <dbReference type="ARBA" id="ARBA00007532"/>
    </source>
</evidence>
<dbReference type="GO" id="GO:0004362">
    <property type="term" value="F:glutathione-disulfide reductase (NADPH) activity"/>
    <property type="evidence" value="ECO:0007669"/>
    <property type="project" value="TreeGrafter"/>
</dbReference>
<comment type="cofactor">
    <cofactor evidence="1">
        <name>FAD</name>
        <dbReference type="ChEBI" id="CHEBI:57692"/>
    </cofactor>
</comment>
<dbReference type="NCBIfam" id="TIGR01438">
    <property type="entry name" value="TGR"/>
    <property type="match status" value="1"/>
</dbReference>
<dbReference type="InterPro" id="IPR006338">
    <property type="entry name" value="Thioredoxin/glutathione_Rdtase"/>
</dbReference>
<dbReference type="GO" id="GO:0045454">
    <property type="term" value="P:cell redox homeostasis"/>
    <property type="evidence" value="ECO:0007669"/>
    <property type="project" value="EnsemblMetazoa"/>
</dbReference>
<gene>
    <name evidence="19" type="primary">Dana\GF19373</name>
    <name evidence="19" type="synonym">dana_GLEANR_21415</name>
    <name evidence="19" type="ORF">GF19373</name>
</gene>
<reference evidence="19 20" key="1">
    <citation type="journal article" date="2007" name="Nature">
        <title>Evolution of genes and genomes on the Drosophila phylogeny.</title>
        <authorList>
            <consortium name="Drosophila 12 Genomes Consortium"/>
            <person name="Clark A.G."/>
            <person name="Eisen M.B."/>
            <person name="Smith D.R."/>
            <person name="Bergman C.M."/>
            <person name="Oliver B."/>
            <person name="Markow T.A."/>
            <person name="Kaufman T.C."/>
            <person name="Kellis M."/>
            <person name="Gelbart W."/>
            <person name="Iyer V.N."/>
            <person name="Pollard D.A."/>
            <person name="Sackton T.B."/>
            <person name="Larracuente A.M."/>
            <person name="Singh N.D."/>
            <person name="Abad J.P."/>
            <person name="Abt D.N."/>
            <person name="Adryan B."/>
            <person name="Aguade M."/>
            <person name="Akashi H."/>
            <person name="Anderson W.W."/>
            <person name="Aquadro C.F."/>
            <person name="Ardell D.H."/>
            <person name="Arguello R."/>
            <person name="Artieri C.G."/>
            <person name="Barbash D.A."/>
            <person name="Barker D."/>
            <person name="Barsanti P."/>
            <person name="Batterham P."/>
            <person name="Batzoglou S."/>
            <person name="Begun D."/>
            <person name="Bhutkar A."/>
            <person name="Blanco E."/>
            <person name="Bosak S.A."/>
            <person name="Bradley R.K."/>
            <person name="Brand A.D."/>
            <person name="Brent M.R."/>
            <person name="Brooks A.N."/>
            <person name="Brown R.H."/>
            <person name="Butlin R.K."/>
            <person name="Caggese C."/>
            <person name="Calvi B.R."/>
            <person name="Bernardo de Carvalho A."/>
            <person name="Caspi A."/>
            <person name="Castrezana S."/>
            <person name="Celniker S.E."/>
            <person name="Chang J.L."/>
            <person name="Chapple C."/>
            <person name="Chatterji S."/>
            <person name="Chinwalla A."/>
            <person name="Civetta A."/>
            <person name="Clifton S.W."/>
            <person name="Comeron J.M."/>
            <person name="Costello J.C."/>
            <person name="Coyne J.A."/>
            <person name="Daub J."/>
            <person name="David R.G."/>
            <person name="Delcher A.L."/>
            <person name="Delehaunty K."/>
            <person name="Do C.B."/>
            <person name="Ebling H."/>
            <person name="Edwards K."/>
            <person name="Eickbush T."/>
            <person name="Evans J.D."/>
            <person name="Filipski A."/>
            <person name="Findeiss S."/>
            <person name="Freyhult E."/>
            <person name="Fulton L."/>
            <person name="Fulton R."/>
            <person name="Garcia A.C."/>
            <person name="Gardiner A."/>
            <person name="Garfield D.A."/>
            <person name="Garvin B.E."/>
            <person name="Gibson G."/>
            <person name="Gilbert D."/>
            <person name="Gnerre S."/>
            <person name="Godfrey J."/>
            <person name="Good R."/>
            <person name="Gotea V."/>
            <person name="Gravely B."/>
            <person name="Greenberg A.J."/>
            <person name="Griffiths-Jones S."/>
            <person name="Gross S."/>
            <person name="Guigo R."/>
            <person name="Gustafson E.A."/>
            <person name="Haerty W."/>
            <person name="Hahn M.W."/>
            <person name="Halligan D.L."/>
            <person name="Halpern A.L."/>
            <person name="Halter G.M."/>
            <person name="Han M.V."/>
            <person name="Heger A."/>
            <person name="Hillier L."/>
            <person name="Hinrichs A.S."/>
            <person name="Holmes I."/>
            <person name="Hoskins R.A."/>
            <person name="Hubisz M.J."/>
            <person name="Hultmark D."/>
            <person name="Huntley M.A."/>
            <person name="Jaffe D.B."/>
            <person name="Jagadeeshan S."/>
            <person name="Jeck W.R."/>
            <person name="Johnson J."/>
            <person name="Jones C.D."/>
            <person name="Jordan W.C."/>
            <person name="Karpen G.H."/>
            <person name="Kataoka E."/>
            <person name="Keightley P.D."/>
            <person name="Kheradpour P."/>
            <person name="Kirkness E.F."/>
            <person name="Koerich L.B."/>
            <person name="Kristiansen K."/>
            <person name="Kudrna D."/>
            <person name="Kulathinal R.J."/>
            <person name="Kumar S."/>
            <person name="Kwok R."/>
            <person name="Lander E."/>
            <person name="Langley C.H."/>
            <person name="Lapoint R."/>
            <person name="Lazzaro B.P."/>
            <person name="Lee S.J."/>
            <person name="Levesque L."/>
            <person name="Li R."/>
            <person name="Lin C.F."/>
            <person name="Lin M.F."/>
            <person name="Lindblad-Toh K."/>
            <person name="Llopart A."/>
            <person name="Long M."/>
            <person name="Low L."/>
            <person name="Lozovsky E."/>
            <person name="Lu J."/>
            <person name="Luo M."/>
            <person name="Machado C.A."/>
            <person name="Makalowski W."/>
            <person name="Marzo M."/>
            <person name="Matsuda M."/>
            <person name="Matzkin L."/>
            <person name="McAllister B."/>
            <person name="McBride C.S."/>
            <person name="McKernan B."/>
            <person name="McKernan K."/>
            <person name="Mendez-Lago M."/>
            <person name="Minx P."/>
            <person name="Mollenhauer M.U."/>
            <person name="Montooth K."/>
            <person name="Mount S.M."/>
            <person name="Mu X."/>
            <person name="Myers E."/>
            <person name="Negre B."/>
            <person name="Newfeld S."/>
            <person name="Nielsen R."/>
            <person name="Noor M.A."/>
            <person name="O'Grady P."/>
            <person name="Pachter L."/>
            <person name="Papaceit M."/>
            <person name="Parisi M.J."/>
            <person name="Parisi M."/>
            <person name="Parts L."/>
            <person name="Pedersen J.S."/>
            <person name="Pesole G."/>
            <person name="Phillippy A.M."/>
            <person name="Ponting C.P."/>
            <person name="Pop M."/>
            <person name="Porcelli D."/>
            <person name="Powell J.R."/>
            <person name="Prohaska S."/>
            <person name="Pruitt K."/>
            <person name="Puig M."/>
            <person name="Quesneville H."/>
            <person name="Ram K.R."/>
            <person name="Rand D."/>
            <person name="Rasmussen M.D."/>
            <person name="Reed L.K."/>
            <person name="Reenan R."/>
            <person name="Reily A."/>
            <person name="Remington K.A."/>
            <person name="Rieger T.T."/>
            <person name="Ritchie M.G."/>
            <person name="Robin C."/>
            <person name="Rogers Y.H."/>
            <person name="Rohde C."/>
            <person name="Rozas J."/>
            <person name="Rubenfield M.J."/>
            <person name="Ruiz A."/>
            <person name="Russo S."/>
            <person name="Salzberg S.L."/>
            <person name="Sanchez-Gracia A."/>
            <person name="Saranga D.J."/>
            <person name="Sato H."/>
            <person name="Schaeffer S.W."/>
            <person name="Schatz M.C."/>
            <person name="Schlenke T."/>
            <person name="Schwartz R."/>
            <person name="Segarra C."/>
            <person name="Singh R.S."/>
            <person name="Sirot L."/>
            <person name="Sirota M."/>
            <person name="Sisneros N.B."/>
            <person name="Smith C.D."/>
            <person name="Smith T.F."/>
            <person name="Spieth J."/>
            <person name="Stage D.E."/>
            <person name="Stark A."/>
            <person name="Stephan W."/>
            <person name="Strausberg R.L."/>
            <person name="Strempel S."/>
            <person name="Sturgill D."/>
            <person name="Sutton G."/>
            <person name="Sutton G.G."/>
            <person name="Tao W."/>
            <person name="Teichmann S."/>
            <person name="Tobari Y.N."/>
            <person name="Tomimura Y."/>
            <person name="Tsolas J.M."/>
            <person name="Valente V.L."/>
            <person name="Venter E."/>
            <person name="Venter J.C."/>
            <person name="Vicario S."/>
            <person name="Vieira F.G."/>
            <person name="Vilella A.J."/>
            <person name="Villasante A."/>
            <person name="Walenz B."/>
            <person name="Wang J."/>
            <person name="Wasserman M."/>
            <person name="Watts T."/>
            <person name="Wilson D."/>
            <person name="Wilson R.K."/>
            <person name="Wing R.A."/>
            <person name="Wolfner M.F."/>
            <person name="Wong A."/>
            <person name="Wong G.K."/>
            <person name="Wu C.I."/>
            <person name="Wu G."/>
            <person name="Yamamoto D."/>
            <person name="Yang H.P."/>
            <person name="Yang S.P."/>
            <person name="Yorke J.A."/>
            <person name="Yoshida K."/>
            <person name="Zdobnov E."/>
            <person name="Zhang P."/>
            <person name="Zhang Y."/>
            <person name="Zimin A.V."/>
            <person name="Baldwin J."/>
            <person name="Abdouelleil A."/>
            <person name="Abdulkadir J."/>
            <person name="Abebe A."/>
            <person name="Abera B."/>
            <person name="Abreu J."/>
            <person name="Acer S.C."/>
            <person name="Aftuck L."/>
            <person name="Alexander A."/>
            <person name="An P."/>
            <person name="Anderson E."/>
            <person name="Anderson S."/>
            <person name="Arachi H."/>
            <person name="Azer M."/>
            <person name="Bachantsang P."/>
            <person name="Barry A."/>
            <person name="Bayul T."/>
            <person name="Berlin A."/>
            <person name="Bessette D."/>
            <person name="Bloom T."/>
            <person name="Blye J."/>
            <person name="Boguslavskiy L."/>
            <person name="Bonnet C."/>
            <person name="Boukhgalter B."/>
            <person name="Bourzgui I."/>
            <person name="Brown A."/>
            <person name="Cahill P."/>
            <person name="Channer S."/>
            <person name="Cheshatsang Y."/>
            <person name="Chuda L."/>
            <person name="Citroen M."/>
            <person name="Collymore A."/>
            <person name="Cooke P."/>
            <person name="Costello M."/>
            <person name="D'Aco K."/>
            <person name="Daza R."/>
            <person name="De Haan G."/>
            <person name="DeGray S."/>
            <person name="DeMaso C."/>
            <person name="Dhargay N."/>
            <person name="Dooley K."/>
            <person name="Dooley E."/>
            <person name="Doricent M."/>
            <person name="Dorje P."/>
            <person name="Dorjee K."/>
            <person name="Dupes A."/>
            <person name="Elong R."/>
            <person name="Falk J."/>
            <person name="Farina A."/>
            <person name="Faro S."/>
            <person name="Ferguson D."/>
            <person name="Fisher S."/>
            <person name="Foley C.D."/>
            <person name="Franke A."/>
            <person name="Friedrich D."/>
            <person name="Gadbois L."/>
            <person name="Gearin G."/>
            <person name="Gearin C.R."/>
            <person name="Giannoukos G."/>
            <person name="Goode T."/>
            <person name="Graham J."/>
            <person name="Grandbois E."/>
            <person name="Grewal S."/>
            <person name="Gyaltsen K."/>
            <person name="Hafez N."/>
            <person name="Hagos B."/>
            <person name="Hall J."/>
            <person name="Henson C."/>
            <person name="Hollinger A."/>
            <person name="Honan T."/>
            <person name="Huard M.D."/>
            <person name="Hughes L."/>
            <person name="Hurhula B."/>
            <person name="Husby M.E."/>
            <person name="Kamat A."/>
            <person name="Kanga B."/>
            <person name="Kashin S."/>
            <person name="Khazanovich D."/>
            <person name="Kisner P."/>
            <person name="Lance K."/>
            <person name="Lara M."/>
            <person name="Lee W."/>
            <person name="Lennon N."/>
            <person name="Letendre F."/>
            <person name="LeVine R."/>
            <person name="Lipovsky A."/>
            <person name="Liu X."/>
            <person name="Liu J."/>
            <person name="Liu S."/>
            <person name="Lokyitsang T."/>
            <person name="Lokyitsang Y."/>
            <person name="Lubonja R."/>
            <person name="Lui A."/>
            <person name="MacDonald P."/>
            <person name="Magnisalis V."/>
            <person name="Maru K."/>
            <person name="Matthews C."/>
            <person name="McCusker W."/>
            <person name="McDonough S."/>
            <person name="Mehta T."/>
            <person name="Meldrim J."/>
            <person name="Meneus L."/>
            <person name="Mihai O."/>
            <person name="Mihalev A."/>
            <person name="Mihova T."/>
            <person name="Mittelman R."/>
            <person name="Mlenga V."/>
            <person name="Montmayeur A."/>
            <person name="Mulrain L."/>
            <person name="Navidi A."/>
            <person name="Naylor J."/>
            <person name="Negash T."/>
            <person name="Nguyen T."/>
            <person name="Nguyen N."/>
            <person name="Nicol R."/>
            <person name="Norbu C."/>
            <person name="Norbu N."/>
            <person name="Novod N."/>
            <person name="O'Neill B."/>
            <person name="Osman S."/>
            <person name="Markiewicz E."/>
            <person name="Oyono O.L."/>
            <person name="Patti C."/>
            <person name="Phunkhang P."/>
            <person name="Pierre F."/>
            <person name="Priest M."/>
            <person name="Raghuraman S."/>
            <person name="Rege F."/>
            <person name="Reyes R."/>
            <person name="Rise C."/>
            <person name="Rogov P."/>
            <person name="Ross K."/>
            <person name="Ryan E."/>
            <person name="Settipalli S."/>
            <person name="Shea T."/>
            <person name="Sherpa N."/>
            <person name="Shi L."/>
            <person name="Shih D."/>
            <person name="Sparrow T."/>
            <person name="Spaulding J."/>
            <person name="Stalker J."/>
            <person name="Stange-Thomann N."/>
            <person name="Stavropoulos S."/>
            <person name="Stone C."/>
            <person name="Strader C."/>
            <person name="Tesfaye S."/>
            <person name="Thomson T."/>
            <person name="Thoulutsang Y."/>
            <person name="Thoulutsang D."/>
            <person name="Topham K."/>
            <person name="Topping I."/>
            <person name="Tsamla T."/>
            <person name="Vassiliev H."/>
            <person name="Vo A."/>
            <person name="Wangchuk T."/>
            <person name="Wangdi T."/>
            <person name="Weiand M."/>
            <person name="Wilkinson J."/>
            <person name="Wilson A."/>
            <person name="Yadav S."/>
            <person name="Young G."/>
            <person name="Yu Q."/>
            <person name="Zembek L."/>
            <person name="Zhong D."/>
            <person name="Zimmer A."/>
            <person name="Zwirko Z."/>
            <person name="Jaffe D.B."/>
            <person name="Alvarez P."/>
            <person name="Brockman W."/>
            <person name="Butler J."/>
            <person name="Chin C."/>
            <person name="Gnerre S."/>
            <person name="Grabherr M."/>
            <person name="Kleber M."/>
            <person name="Mauceli E."/>
            <person name="MacCallum I."/>
        </authorList>
    </citation>
    <scope>NUCLEOTIDE SEQUENCE [LARGE SCALE GENOMIC DNA]</scope>
    <source>
        <strain evidence="20">Tucson 14024-0371.13</strain>
    </source>
</reference>
<evidence type="ECO:0000256" key="14">
    <source>
        <dbReference type="ARBA" id="ARBA00054062"/>
    </source>
</evidence>
<keyword evidence="5 15" id="KW-0285">Flavoprotein</keyword>
<evidence type="ECO:0000256" key="15">
    <source>
        <dbReference type="RuleBase" id="RU003691"/>
    </source>
</evidence>
<dbReference type="FunCoup" id="B3MXU2">
    <property type="interactions" value="1870"/>
</dbReference>
<comment type="function">
    <text evidence="14">Thioredoxin system is a major player in glutathione metabolism, due to the demonstrated absence of a glutathione reductase. Functionally interacts with the Sod/Cat reactive oxidation species (ROS) defense system and thereby has a role in preadult development and life span. Lack of a glutathione reductase suggests antioxidant defense in Drosophila, and probably in related insects, differs fundamentally from that in other organisms.</text>
</comment>
<dbReference type="FunFam" id="3.50.50.60:FF:000190">
    <property type="entry name" value="Thioredoxin reductase"/>
    <property type="match status" value="1"/>
</dbReference>
<dbReference type="EC" id="1.8.1.9" evidence="4"/>
<dbReference type="Pfam" id="PF02852">
    <property type="entry name" value="Pyr_redox_dim"/>
    <property type="match status" value="1"/>
</dbReference>
<evidence type="ECO:0000256" key="11">
    <source>
        <dbReference type="ARBA" id="ARBA00023157"/>
    </source>
</evidence>
<evidence type="ECO:0000256" key="1">
    <source>
        <dbReference type="ARBA" id="ARBA00001974"/>
    </source>
</evidence>
<comment type="similarity">
    <text evidence="3 15">Belongs to the class-I pyridine nucleotide-disulfide oxidoreductase family.</text>
</comment>
<evidence type="ECO:0000256" key="4">
    <source>
        <dbReference type="ARBA" id="ARBA00012610"/>
    </source>
</evidence>
<dbReference type="GO" id="GO:0005829">
    <property type="term" value="C:cytosol"/>
    <property type="evidence" value="ECO:0007669"/>
    <property type="project" value="TreeGrafter"/>
</dbReference>
<dbReference type="SMR" id="B3MXU2"/>
<dbReference type="GO" id="GO:0004791">
    <property type="term" value="F:thioredoxin-disulfide reductase (NADPH) activity"/>
    <property type="evidence" value="ECO:0007669"/>
    <property type="project" value="UniProtKB-EC"/>
</dbReference>
<keyword evidence="6 15" id="KW-0274">FAD</keyword>
<dbReference type="CTD" id="31760"/>
<dbReference type="InParanoid" id="B3MXU2"/>
<feature type="domain" description="Pyridine nucleotide-disulphide oxidoreductase dimerisation" evidence="17">
    <location>
        <begin position="459"/>
        <end position="570"/>
    </location>
</feature>
<dbReference type="GeneID" id="6502133"/>
<dbReference type="OrthoDB" id="5956163at2759"/>
<dbReference type="Proteomes" id="UP000007801">
    <property type="component" value="Unassembled WGS sequence"/>
</dbReference>
<name>B3MXU2_DROAN</name>
<dbReference type="GO" id="GO:0005739">
    <property type="term" value="C:mitochondrion"/>
    <property type="evidence" value="ECO:0007669"/>
    <property type="project" value="UniProtKB-SubCell"/>
</dbReference>
<dbReference type="Pfam" id="PF07992">
    <property type="entry name" value="Pyr_redox_2"/>
    <property type="match status" value="1"/>
</dbReference>
<feature type="region of interest" description="Disordered" evidence="16">
    <location>
        <begin position="39"/>
        <end position="79"/>
    </location>
</feature>
<evidence type="ECO:0000259" key="18">
    <source>
        <dbReference type="Pfam" id="PF07992"/>
    </source>
</evidence>